<protein>
    <submittedName>
        <fullName evidence="3">Uncharacterized protein</fullName>
    </submittedName>
</protein>
<reference evidence="3" key="2">
    <citation type="journal article" date="2023" name="IMA Fungus">
        <title>Comparative genomic study of the Penicillium genus elucidates a diverse pangenome and 15 lateral gene transfer events.</title>
        <authorList>
            <person name="Petersen C."/>
            <person name="Sorensen T."/>
            <person name="Nielsen M.R."/>
            <person name="Sondergaard T.E."/>
            <person name="Sorensen J.L."/>
            <person name="Fitzpatrick D.A."/>
            <person name="Frisvad J.C."/>
            <person name="Nielsen K.L."/>
        </authorList>
    </citation>
    <scope>NUCLEOTIDE SEQUENCE</scope>
    <source>
        <strain evidence="3">IBT 16125</strain>
    </source>
</reference>
<dbReference type="RefSeq" id="XP_056770007.1">
    <property type="nucleotide sequence ID" value="XM_056905900.1"/>
</dbReference>
<dbReference type="Proteomes" id="UP001213681">
    <property type="component" value="Unassembled WGS sequence"/>
</dbReference>
<evidence type="ECO:0000313" key="2">
    <source>
        <dbReference type="EMBL" id="KAJ5460965.1"/>
    </source>
</evidence>
<feature type="compositionally biased region" description="Low complexity" evidence="1">
    <location>
        <begin position="254"/>
        <end position="267"/>
    </location>
</feature>
<dbReference type="EMBL" id="JAPVEA010000002">
    <property type="protein sequence ID" value="KAJ5460965.1"/>
    <property type="molecule type" value="Genomic_DNA"/>
</dbReference>
<accession>A0AAD6G6W0</accession>
<keyword evidence="4" id="KW-1185">Reference proteome</keyword>
<gene>
    <name evidence="2" type="ORF">N7458_002517</name>
    <name evidence="3" type="ORF">N7458_002557</name>
</gene>
<name>A0AAD6G6W0_9EURO</name>
<dbReference type="EMBL" id="JAPVEA010000002">
    <property type="protein sequence ID" value="KAJ5461005.1"/>
    <property type="molecule type" value="Genomic_DNA"/>
</dbReference>
<organism evidence="3 4">
    <name type="scientific">Penicillium daleae</name>
    <dbReference type="NCBI Taxonomy" id="63821"/>
    <lineage>
        <taxon>Eukaryota</taxon>
        <taxon>Fungi</taxon>
        <taxon>Dikarya</taxon>
        <taxon>Ascomycota</taxon>
        <taxon>Pezizomycotina</taxon>
        <taxon>Eurotiomycetes</taxon>
        <taxon>Eurotiomycetidae</taxon>
        <taxon>Eurotiales</taxon>
        <taxon>Aspergillaceae</taxon>
        <taxon>Penicillium</taxon>
    </lineage>
</organism>
<feature type="compositionally biased region" description="Basic residues" evidence="1">
    <location>
        <begin position="322"/>
        <end position="335"/>
    </location>
</feature>
<evidence type="ECO:0000256" key="1">
    <source>
        <dbReference type="SAM" id="MobiDB-lite"/>
    </source>
</evidence>
<evidence type="ECO:0000313" key="3">
    <source>
        <dbReference type="EMBL" id="KAJ5461005.1"/>
    </source>
</evidence>
<evidence type="ECO:0000313" key="4">
    <source>
        <dbReference type="Proteomes" id="UP001213681"/>
    </source>
</evidence>
<feature type="region of interest" description="Disordered" evidence="1">
    <location>
        <begin position="246"/>
        <end position="335"/>
    </location>
</feature>
<feature type="compositionally biased region" description="Polar residues" evidence="1">
    <location>
        <begin position="131"/>
        <end position="159"/>
    </location>
</feature>
<reference evidence="3" key="1">
    <citation type="submission" date="2022-12" db="EMBL/GenBank/DDBJ databases">
        <authorList>
            <person name="Petersen C."/>
        </authorList>
    </citation>
    <scope>NUCLEOTIDE SEQUENCE</scope>
    <source>
        <strain evidence="3">IBT 16125</strain>
    </source>
</reference>
<sequence>MSQPLFLWDPFAICEGPREKDRLCCGLTKRGTRCQLLVTEDVHNAGVKMLHTLACQPFDLPALQNKLPDIVAHFLCKRWHRRLQADEVRKQWEAATIRNQAQVQTPRHRSVTRTSGRVLSPEGRFRGDPTELNNPGSSGCLNPLQSTPTREPGESSQASDPELTEVALRENRVPWVISRARPAVLSIQTESGNDREKVFLCLQSFRPTSSLRHECCGVCHGEDPDEPIVLKPFHAYYDTPTAEAIWSQQQQSATGTDDSTRTTTTRDNPQPLGSTTTPVEVGLSTASGSLASAHTTPHPPEHEEYQRLPIISAPANPQPPRRSSRARRAPNRYEP</sequence>
<feature type="region of interest" description="Disordered" evidence="1">
    <location>
        <begin position="99"/>
        <end position="163"/>
    </location>
</feature>
<feature type="compositionally biased region" description="Low complexity" evidence="1">
    <location>
        <begin position="282"/>
        <end position="296"/>
    </location>
</feature>
<dbReference type="GeneID" id="81596143"/>
<dbReference type="AlphaFoldDB" id="A0AAD6G6W0"/>
<comment type="caution">
    <text evidence="3">The sequence shown here is derived from an EMBL/GenBank/DDBJ whole genome shotgun (WGS) entry which is preliminary data.</text>
</comment>
<proteinExistence type="predicted"/>